<keyword evidence="2" id="KW-1185">Reference proteome</keyword>
<organism evidence="1 2">
    <name type="scientific">Ridgeia piscesae</name>
    <name type="common">Tubeworm</name>
    <dbReference type="NCBI Taxonomy" id="27915"/>
    <lineage>
        <taxon>Eukaryota</taxon>
        <taxon>Metazoa</taxon>
        <taxon>Spiralia</taxon>
        <taxon>Lophotrochozoa</taxon>
        <taxon>Annelida</taxon>
        <taxon>Polychaeta</taxon>
        <taxon>Sedentaria</taxon>
        <taxon>Canalipalpata</taxon>
        <taxon>Sabellida</taxon>
        <taxon>Siboglinidae</taxon>
        <taxon>Ridgeia</taxon>
    </lineage>
</organism>
<protein>
    <submittedName>
        <fullName evidence="1">Uncharacterized protein</fullName>
    </submittedName>
</protein>
<evidence type="ECO:0000313" key="1">
    <source>
        <dbReference type="EMBL" id="KAK2179692.1"/>
    </source>
</evidence>
<dbReference type="PANTHER" id="PTHR47027">
    <property type="entry name" value="REVERSE TRANSCRIPTASE DOMAIN-CONTAINING PROTEIN"/>
    <property type="match status" value="1"/>
</dbReference>
<gene>
    <name evidence="1" type="ORF">NP493_477g03002</name>
</gene>
<comment type="caution">
    <text evidence="1">The sequence shown here is derived from an EMBL/GenBank/DDBJ whole genome shotgun (WGS) entry which is preliminary data.</text>
</comment>
<accession>A0AAD9NR49</accession>
<sequence>MIENDTLTHVNNTQIENVESYVYLGQRYSTRDKNQDKDIQRRNTAGWTGFVKHRDIFKGNTGTCLKRQVYNSCIFPAMAYGKETWALTTQEKNKLAAAQTKMIRGMLNITYLDRKTNSWVREKTKVTDMIEQVRRRK</sequence>
<proteinExistence type="predicted"/>
<reference evidence="1" key="1">
    <citation type="journal article" date="2023" name="Mol. Biol. Evol.">
        <title>Third-Generation Sequencing Reveals the Adaptive Role of the Epigenome in Three Deep-Sea Polychaetes.</title>
        <authorList>
            <person name="Perez M."/>
            <person name="Aroh O."/>
            <person name="Sun Y."/>
            <person name="Lan Y."/>
            <person name="Juniper S.K."/>
            <person name="Young C.R."/>
            <person name="Angers B."/>
            <person name="Qian P.Y."/>
        </authorList>
    </citation>
    <scope>NUCLEOTIDE SEQUENCE</scope>
    <source>
        <strain evidence="1">R07B-5</strain>
    </source>
</reference>
<dbReference type="Proteomes" id="UP001209878">
    <property type="component" value="Unassembled WGS sequence"/>
</dbReference>
<dbReference type="AlphaFoldDB" id="A0AAD9NR49"/>
<name>A0AAD9NR49_RIDPI</name>
<dbReference type="EMBL" id="JAODUO010000477">
    <property type="protein sequence ID" value="KAK2179692.1"/>
    <property type="molecule type" value="Genomic_DNA"/>
</dbReference>
<dbReference type="PANTHER" id="PTHR47027:SF20">
    <property type="entry name" value="REVERSE TRANSCRIPTASE-LIKE PROTEIN WITH RNA-DIRECTED DNA POLYMERASE DOMAIN"/>
    <property type="match status" value="1"/>
</dbReference>
<evidence type="ECO:0000313" key="2">
    <source>
        <dbReference type="Proteomes" id="UP001209878"/>
    </source>
</evidence>